<accession>A0ACC0QYV1</accession>
<comment type="caution">
    <text evidence="1">The sequence shown here is derived from an EMBL/GenBank/DDBJ whole genome shotgun (WGS) entry which is preliminary data.</text>
</comment>
<proteinExistence type="predicted"/>
<evidence type="ECO:0000313" key="1">
    <source>
        <dbReference type="EMBL" id="KAI8668956.1"/>
    </source>
</evidence>
<dbReference type="Proteomes" id="UP001065298">
    <property type="component" value="Chromosome 5"/>
</dbReference>
<organism evidence="1 2">
    <name type="scientific">Fusarium keratoplasticum</name>
    <dbReference type="NCBI Taxonomy" id="1328300"/>
    <lineage>
        <taxon>Eukaryota</taxon>
        <taxon>Fungi</taxon>
        <taxon>Dikarya</taxon>
        <taxon>Ascomycota</taxon>
        <taxon>Pezizomycotina</taxon>
        <taxon>Sordariomycetes</taxon>
        <taxon>Hypocreomycetidae</taxon>
        <taxon>Hypocreales</taxon>
        <taxon>Nectriaceae</taxon>
        <taxon>Fusarium</taxon>
        <taxon>Fusarium solani species complex</taxon>
    </lineage>
</organism>
<gene>
    <name evidence="1" type="ORF">NCS57_00708800</name>
</gene>
<protein>
    <submittedName>
        <fullName evidence="1">Uncharacterized protein</fullName>
    </submittedName>
</protein>
<evidence type="ECO:0000313" key="2">
    <source>
        <dbReference type="Proteomes" id="UP001065298"/>
    </source>
</evidence>
<sequence length="521" mass="58760">MQLRRIMLNPVWKSPSELDHQLPSHHDSDNSLMSQLGLRNVVIFCSTRVWRGGFRLLLQASALFFAVFVLFGLLPARISGGSFHNGFLSWGSEPLPEANLRIVVFGSPDIMGSATDASRSRRTWTEELCEELNCTSHISLVPSGGPSKGLVNSTLYEVAIQKLLDVTRHTDVNEKPALDYDYLSQQYPAPFQVPSLADQVQEFLAMPSPEATPRETLWIFTFGAWEIWNMAAMPREHSEEIIEIMTDEIIDQAEVLYRASLDPKSVAYSDFWTNATESQVKELTAPGAIDKVDERRFESFRIIIPTLFDISMTPGWSGRPKPPSPNSLAEQTRNAAELTRHWNRMVSFAISQWREKGTKKPEGLVEEGAEKSSEAKRDDTTSNAEHTNETEKAGDRVILAPYPLRTGFKLNPVRPILDAMTEEEMQRLKVADSLGRGTLSSNDSMRFADVWTPCVKGKTDDLVIETKQLTAECQAPDDHLFYDSFTISERAMKGAVKVMAEDVHNNMFDRNIKKGWWGRRT</sequence>
<keyword evidence="2" id="KW-1185">Reference proteome</keyword>
<dbReference type="EMBL" id="CM046507">
    <property type="protein sequence ID" value="KAI8668956.1"/>
    <property type="molecule type" value="Genomic_DNA"/>
</dbReference>
<reference evidence="1" key="1">
    <citation type="submission" date="2022-06" db="EMBL/GenBank/DDBJ databases">
        <title>Fusarium solani species complex genomes reveal bases of compartmentalisation and animal pathogenesis.</title>
        <authorList>
            <person name="Tsai I.J."/>
        </authorList>
    </citation>
    <scope>NUCLEOTIDE SEQUENCE</scope>
    <source>
        <strain evidence="1">Fu6.1</strain>
    </source>
</reference>
<name>A0ACC0QYV1_9HYPO</name>